<accession>L0IFK0</accession>
<name>L0IFK0_HALRX</name>
<dbReference type="HAMAP" id="MF_00114">
    <property type="entry name" value="DeoC_type1"/>
    <property type="match status" value="1"/>
</dbReference>
<evidence type="ECO:0000313" key="7">
    <source>
        <dbReference type="EMBL" id="AGB17539.1"/>
    </source>
</evidence>
<feature type="active site" description="Proton donor/acceptor" evidence="6">
    <location>
        <position position="133"/>
    </location>
</feature>
<evidence type="ECO:0000256" key="1">
    <source>
        <dbReference type="ARBA" id="ARBA00010936"/>
    </source>
</evidence>
<dbReference type="eggNOG" id="arCOG04320">
    <property type="taxonomic scope" value="Archaea"/>
</dbReference>
<dbReference type="NCBIfam" id="TIGR00126">
    <property type="entry name" value="deoC"/>
    <property type="match status" value="1"/>
</dbReference>
<evidence type="ECO:0000256" key="5">
    <source>
        <dbReference type="ARBA" id="ARBA00048791"/>
    </source>
</evidence>
<dbReference type="HOGENOM" id="CLU_053595_0_2_2"/>
<dbReference type="GO" id="GO:0004139">
    <property type="term" value="F:deoxyribose-phosphate aldolase activity"/>
    <property type="evidence" value="ECO:0007669"/>
    <property type="project" value="UniProtKB-UniRule"/>
</dbReference>
<dbReference type="AlphaFoldDB" id="L0IFK0"/>
<dbReference type="SMART" id="SM01133">
    <property type="entry name" value="DeoC"/>
    <property type="match status" value="1"/>
</dbReference>
<dbReference type="STRING" id="797302.Halru_2970"/>
<dbReference type="GO" id="GO:0016052">
    <property type="term" value="P:carbohydrate catabolic process"/>
    <property type="evidence" value="ECO:0007669"/>
    <property type="project" value="TreeGrafter"/>
</dbReference>
<dbReference type="InterPro" id="IPR028581">
    <property type="entry name" value="DeoC_typeI"/>
</dbReference>
<keyword evidence="2 6" id="KW-0963">Cytoplasm</keyword>
<dbReference type="SUPFAM" id="SSF51569">
    <property type="entry name" value="Aldolase"/>
    <property type="match status" value="1"/>
</dbReference>
<dbReference type="EC" id="4.1.2.4" evidence="6"/>
<keyword evidence="8" id="KW-1185">Reference proteome</keyword>
<dbReference type="InterPro" id="IPR013785">
    <property type="entry name" value="Aldolase_TIM"/>
</dbReference>
<dbReference type="InterPro" id="IPR002915">
    <property type="entry name" value="DeoC/FbaB/LacD_aldolase"/>
</dbReference>
<dbReference type="Proteomes" id="UP000010846">
    <property type="component" value="Chromosome"/>
</dbReference>
<dbReference type="InterPro" id="IPR011343">
    <property type="entry name" value="DeoC"/>
</dbReference>
<dbReference type="UniPathway" id="UPA00002">
    <property type="reaction ID" value="UER00468"/>
</dbReference>
<comment type="catalytic activity">
    <reaction evidence="5 6">
        <text>2-deoxy-D-ribose 5-phosphate = D-glyceraldehyde 3-phosphate + acetaldehyde</text>
        <dbReference type="Rhea" id="RHEA:12821"/>
        <dbReference type="ChEBI" id="CHEBI:15343"/>
        <dbReference type="ChEBI" id="CHEBI:59776"/>
        <dbReference type="ChEBI" id="CHEBI:62877"/>
        <dbReference type="EC" id="4.1.2.4"/>
    </reaction>
</comment>
<comment type="function">
    <text evidence="6">Catalyzes a reversible aldol reaction between acetaldehyde and D-glyceraldehyde 3-phosphate to generate 2-deoxy-D-ribose 5-phosphate.</text>
</comment>
<comment type="subcellular location">
    <subcellularLocation>
        <location evidence="6">Cytoplasm</location>
    </subcellularLocation>
</comment>
<feature type="active site" description="Proton donor/acceptor" evidence="6">
    <location>
        <position position="223"/>
    </location>
</feature>
<dbReference type="CDD" id="cd00959">
    <property type="entry name" value="DeoC"/>
    <property type="match status" value="1"/>
</dbReference>
<evidence type="ECO:0000256" key="6">
    <source>
        <dbReference type="HAMAP-Rule" id="MF_00114"/>
    </source>
</evidence>
<reference evidence="7" key="1">
    <citation type="submission" date="2011-09" db="EMBL/GenBank/DDBJ databases">
        <title>Complete sequence of Halovivax ruber XH-70.</title>
        <authorList>
            <consortium name="US DOE Joint Genome Institute"/>
            <person name="Lucas S."/>
            <person name="Han J."/>
            <person name="Lapidus A."/>
            <person name="Cheng J.-F."/>
            <person name="Goodwin L."/>
            <person name="Pitluck S."/>
            <person name="Peters L."/>
            <person name="Mikhailova N."/>
            <person name="Davenport K."/>
            <person name="Detter J.C."/>
            <person name="Han C."/>
            <person name="Tapia R."/>
            <person name="Land M."/>
            <person name="Hauser L."/>
            <person name="Kyrpides N."/>
            <person name="Ivanova N."/>
            <person name="Pagani I."/>
            <person name="Sproer C."/>
            <person name="Anderson I."/>
            <person name="Woyke T."/>
        </authorList>
    </citation>
    <scope>NUCLEOTIDE SEQUENCE</scope>
    <source>
        <strain evidence="7">XH-70</strain>
    </source>
</reference>
<feature type="active site" description="Schiff-base intermediate with acetaldehyde" evidence="6">
    <location>
        <position position="195"/>
    </location>
</feature>
<comment type="pathway">
    <text evidence="6">Carbohydrate degradation; 2-deoxy-D-ribose 1-phosphate degradation; D-glyceraldehyde 3-phosphate and acetaldehyde from 2-deoxy-alpha-D-ribose 1-phosphate: step 2/2.</text>
</comment>
<dbReference type="GO" id="GO:0005737">
    <property type="term" value="C:cytoplasm"/>
    <property type="evidence" value="ECO:0007669"/>
    <property type="project" value="UniProtKB-SubCell"/>
</dbReference>
<dbReference type="GO" id="GO:0009264">
    <property type="term" value="P:deoxyribonucleotide catabolic process"/>
    <property type="evidence" value="ECO:0007669"/>
    <property type="project" value="UniProtKB-UniRule"/>
</dbReference>
<dbReference type="KEGG" id="hru:Halru_2970"/>
<dbReference type="Pfam" id="PF01791">
    <property type="entry name" value="DeoC"/>
    <property type="match status" value="1"/>
</dbReference>
<sequence>MGTVLVIEVDPGAHPAGVDGSSADERMWQTVVAPRMALIEDLRDDPERITSLIEHTNVDPAATDAEIRELCAEVREYDFRSAVVVPYHARLADELLGDHANVVVVVGFPYGIQNPAAKRAEVEALQEYADEFDMVMNRTAFATDDHETVVEDVAAVNDAVGGKPLKCIIESPALSAAEIRRAAELVERGGADIVKTAVGYDGATNPAEVRAIRESVSDETGVKASGGISDFEAALEMVEAGATHLGASSGVDIVDSIE</sequence>
<dbReference type="GO" id="GO:0006018">
    <property type="term" value="P:2-deoxyribose 1-phosphate catabolic process"/>
    <property type="evidence" value="ECO:0007669"/>
    <property type="project" value="UniProtKB-UniRule"/>
</dbReference>
<evidence type="ECO:0000256" key="3">
    <source>
        <dbReference type="ARBA" id="ARBA00023239"/>
    </source>
</evidence>
<keyword evidence="3 6" id="KW-0456">Lyase</keyword>
<protein>
    <recommendedName>
        <fullName evidence="6">Deoxyribose-phosphate aldolase</fullName>
        <shortName evidence="6">DERA</shortName>
        <ecNumber evidence="6">4.1.2.4</ecNumber>
    </recommendedName>
    <alternativeName>
        <fullName evidence="6">2-deoxy-D-ribose 5-phosphate aldolase</fullName>
    </alternativeName>
    <alternativeName>
        <fullName evidence="6">Phosphodeoxyriboaldolase</fullName>
        <shortName evidence="6">Deoxyriboaldolase</shortName>
    </alternativeName>
</protein>
<evidence type="ECO:0000313" key="8">
    <source>
        <dbReference type="Proteomes" id="UP000010846"/>
    </source>
</evidence>
<proteinExistence type="inferred from homology"/>
<dbReference type="PANTHER" id="PTHR10889:SF1">
    <property type="entry name" value="DEOXYRIBOSE-PHOSPHATE ALDOLASE"/>
    <property type="match status" value="1"/>
</dbReference>
<dbReference type="Gene3D" id="3.20.20.70">
    <property type="entry name" value="Aldolase class I"/>
    <property type="match status" value="1"/>
</dbReference>
<keyword evidence="4 6" id="KW-0704">Schiff base</keyword>
<gene>
    <name evidence="6" type="primary">deoC</name>
    <name evidence="7" type="ordered locus">Halru_2970</name>
</gene>
<dbReference type="EMBL" id="CP003050">
    <property type="protein sequence ID" value="AGB17539.1"/>
    <property type="molecule type" value="Genomic_DNA"/>
</dbReference>
<evidence type="ECO:0000256" key="2">
    <source>
        <dbReference type="ARBA" id="ARBA00022490"/>
    </source>
</evidence>
<dbReference type="PANTHER" id="PTHR10889">
    <property type="entry name" value="DEOXYRIBOSE-PHOSPHATE ALDOLASE"/>
    <property type="match status" value="1"/>
</dbReference>
<organism evidence="7 8">
    <name type="scientific">Halovivax ruber (strain DSM 18193 / JCM 13892 / XH-70)</name>
    <dbReference type="NCBI Taxonomy" id="797302"/>
    <lineage>
        <taxon>Archaea</taxon>
        <taxon>Methanobacteriati</taxon>
        <taxon>Methanobacteriota</taxon>
        <taxon>Stenosarchaea group</taxon>
        <taxon>Halobacteria</taxon>
        <taxon>Halobacteriales</taxon>
        <taxon>Natrialbaceae</taxon>
        <taxon>Halovivax</taxon>
    </lineage>
</organism>
<evidence type="ECO:0000256" key="4">
    <source>
        <dbReference type="ARBA" id="ARBA00023270"/>
    </source>
</evidence>
<dbReference type="PIRSF" id="PIRSF001357">
    <property type="entry name" value="DeoC"/>
    <property type="match status" value="1"/>
</dbReference>
<comment type="similarity">
    <text evidence="1 6">Belongs to the DeoC/FbaB aldolase family. DeoC type 1 subfamily.</text>
</comment>